<accession>A0A315EF14</accession>
<gene>
    <name evidence="1" type="ORF">B9Z37_04160</name>
</gene>
<comment type="caution">
    <text evidence="1">The sequence shown here is derived from an EMBL/GenBank/DDBJ whole genome shotgun (WGS) entry which is preliminary data.</text>
</comment>
<sequence length="240" mass="26624">MPSGHTETIDGVQWGLVDEIALDPQAMRAKPRMYGEHLSDWAAWMFVLCTDTWRFMTPFNRHVLTRSSRVDSEGFTALSLPLTKARQTHLVAGSCLVPWHESPLSAQMVLRINAHPGGQLWTNLHVDEHVPYAKPSDGLTQHAHTITRLHEHMPKLTVQAPPVVSPDQWVELEIRASEPADACLHVHAVSGYVPHQRVRMQSGRAQVRALAQGLRAGENLHLQFGLGAVTALAQGVIHVI</sequence>
<keyword evidence="2" id="KW-1185">Reference proteome</keyword>
<organism evidence="1 2">
    <name type="scientific">Limnohabitans parvus II-B4</name>
    <dbReference type="NCBI Taxonomy" id="1293052"/>
    <lineage>
        <taxon>Bacteria</taxon>
        <taxon>Pseudomonadati</taxon>
        <taxon>Pseudomonadota</taxon>
        <taxon>Betaproteobacteria</taxon>
        <taxon>Burkholderiales</taxon>
        <taxon>Comamonadaceae</taxon>
        <taxon>Limnohabitans</taxon>
    </lineage>
</organism>
<name>A0A315EF14_9BURK</name>
<proteinExistence type="predicted"/>
<protein>
    <submittedName>
        <fullName evidence="1">Uncharacterized protein</fullName>
    </submittedName>
</protein>
<evidence type="ECO:0000313" key="2">
    <source>
        <dbReference type="Proteomes" id="UP000250790"/>
    </source>
</evidence>
<evidence type="ECO:0000313" key="1">
    <source>
        <dbReference type="EMBL" id="PUE55739.1"/>
    </source>
</evidence>
<reference evidence="1 2" key="1">
    <citation type="submission" date="2017-04" db="EMBL/GenBank/DDBJ databases">
        <title>Unexpected and diverse lifestyles within the genus Limnohabitans.</title>
        <authorList>
            <person name="Kasalicky V."/>
            <person name="Mehrshad M."/>
            <person name="Andrei S.-A."/>
            <person name="Salcher M."/>
            <person name="Kratochvilova H."/>
            <person name="Simek K."/>
            <person name="Ghai R."/>
        </authorList>
    </citation>
    <scope>NUCLEOTIDE SEQUENCE [LARGE SCALE GENOMIC DNA]</scope>
    <source>
        <strain evidence="1 2">II-B4</strain>
    </source>
</reference>
<dbReference type="Proteomes" id="UP000250790">
    <property type="component" value="Unassembled WGS sequence"/>
</dbReference>
<dbReference type="RefSeq" id="WP_108311729.1">
    <property type="nucleotide sequence ID" value="NZ_NESN01000001.1"/>
</dbReference>
<dbReference type="EMBL" id="NESN01000001">
    <property type="protein sequence ID" value="PUE55739.1"/>
    <property type="molecule type" value="Genomic_DNA"/>
</dbReference>
<dbReference type="AlphaFoldDB" id="A0A315EF14"/>